<evidence type="ECO:0000259" key="3">
    <source>
        <dbReference type="Pfam" id="PF21946"/>
    </source>
</evidence>
<name>A0ABX8SER0_9ACTN</name>
<dbReference type="PROSITE" id="PS51257">
    <property type="entry name" value="PROKAR_LIPOPROTEIN"/>
    <property type="match status" value="1"/>
</dbReference>
<evidence type="ECO:0000256" key="2">
    <source>
        <dbReference type="SAM" id="Phobius"/>
    </source>
</evidence>
<evidence type="ECO:0000313" key="4">
    <source>
        <dbReference type="EMBL" id="QXQ15080.1"/>
    </source>
</evidence>
<accession>A0ABX8SER0</accession>
<keyword evidence="2" id="KW-1133">Transmembrane helix</keyword>
<feature type="domain" description="LppM" evidence="3">
    <location>
        <begin position="32"/>
        <end position="184"/>
    </location>
</feature>
<keyword evidence="5" id="KW-1185">Reference proteome</keyword>
<evidence type="ECO:0000256" key="1">
    <source>
        <dbReference type="SAM" id="MobiDB-lite"/>
    </source>
</evidence>
<gene>
    <name evidence="4" type="ORF">KV203_06940</name>
</gene>
<organism evidence="4 5">
    <name type="scientific">Skermania pinensis</name>
    <dbReference type="NCBI Taxonomy" id="39122"/>
    <lineage>
        <taxon>Bacteria</taxon>
        <taxon>Bacillati</taxon>
        <taxon>Actinomycetota</taxon>
        <taxon>Actinomycetes</taxon>
        <taxon>Mycobacteriales</taxon>
        <taxon>Gordoniaceae</taxon>
        <taxon>Skermania</taxon>
    </lineage>
</organism>
<dbReference type="Pfam" id="PF21946">
    <property type="entry name" value="LppM"/>
    <property type="match status" value="1"/>
</dbReference>
<dbReference type="InterPro" id="IPR053807">
    <property type="entry name" value="LppM"/>
</dbReference>
<reference evidence="4" key="1">
    <citation type="submission" date="2021-07" db="EMBL/GenBank/DDBJ databases">
        <title>Candidatus Kaistella beijingensis sp. nov. isolated from a municipal wastewater treatment plant is involved in sludge foaming.</title>
        <authorList>
            <person name="Song Y."/>
            <person name="Liu S.-J."/>
        </authorList>
    </citation>
    <scope>NUCLEOTIDE SEQUENCE</scope>
    <source>
        <strain evidence="4">DSM 43998</strain>
    </source>
</reference>
<feature type="transmembrane region" description="Helical" evidence="2">
    <location>
        <begin position="192"/>
        <end position="215"/>
    </location>
</feature>
<evidence type="ECO:0000313" key="5">
    <source>
        <dbReference type="Proteomes" id="UP000887023"/>
    </source>
</evidence>
<feature type="region of interest" description="Disordered" evidence="1">
    <location>
        <begin position="48"/>
        <end position="70"/>
    </location>
</feature>
<keyword evidence="2" id="KW-0812">Transmembrane</keyword>
<proteinExistence type="predicted"/>
<keyword evidence="2" id="KW-0472">Membrane</keyword>
<protein>
    <submittedName>
        <fullName evidence="4">DUF3153 domain-containing protein</fullName>
    </submittedName>
</protein>
<dbReference type="EMBL" id="CP079105">
    <property type="protein sequence ID" value="QXQ15080.1"/>
    <property type="molecule type" value="Genomic_DNA"/>
</dbReference>
<dbReference type="Proteomes" id="UP000887023">
    <property type="component" value="Chromosome"/>
</dbReference>
<sequence>MLRSTSPTRIRRIASILGLALMLAPLLAGCLRVQVSMGISADDKVSGQIVGATPPRDENDKGPQMEVPDSLGGKVRVQEYNQDGYVGSQAFFSGLSFGDVPSLGQLFDQSQGLFQIQLTRTGDLVSLTGRVDLKKVPTEGSDVQFTMAFPARVATTNGIRDGDSIVSWKLPAGDVTNIRAEVRYADPNTRDFAGWAGIVVGATIGVTGIVAALAYRTRPRQPIVGAGDGSSDRWQQQPR</sequence>